<keyword evidence="1" id="KW-0934">Plastid</keyword>
<sequence>MNKKKNYFKKIDLLLISLEIINIYFAQNQKIIEFKELRYDLKKNHFNTNHQFIKIIKHIYTIKLTVDKYLLHEVAHEMLKNYVTSKKYKTINKYNKKFYNTYFTRTEYYKNYKVLHNRYKVDINNIALINLYIISKLIKHKGIYILIKYLLN</sequence>
<keyword evidence="1" id="KW-0150">Chloroplast</keyword>
<organism evidence="1">
    <name type="scientific">Dictyomenia sonderi</name>
    <dbReference type="NCBI Taxonomy" id="2007178"/>
    <lineage>
        <taxon>Eukaryota</taxon>
        <taxon>Rhodophyta</taxon>
        <taxon>Florideophyceae</taxon>
        <taxon>Rhodymeniophycidae</taxon>
        <taxon>Ceramiales</taxon>
        <taxon>Rhodomelaceae</taxon>
        <taxon>Pterosiphonieae</taxon>
        <taxon>Dictyomenia</taxon>
    </lineage>
</organism>
<dbReference type="AlphaFoldDB" id="A0A1Z1MTW0"/>
<dbReference type="EMBL" id="MF101455">
    <property type="protein sequence ID" value="ARW69211.1"/>
    <property type="molecule type" value="Genomic_DNA"/>
</dbReference>
<protein>
    <submittedName>
        <fullName evidence="1">Uncharacterized protein</fullName>
    </submittedName>
</protein>
<gene>
    <name evidence="1" type="primary">ConsOrf3</name>
</gene>
<proteinExistence type="predicted"/>
<geneLocation type="chloroplast" evidence="1"/>
<dbReference type="RefSeq" id="YP_009399605.1">
    <property type="nucleotide sequence ID" value="NC_035297.1"/>
</dbReference>
<name>A0A1Z1MTW0_9FLOR</name>
<evidence type="ECO:0000313" key="1">
    <source>
        <dbReference type="EMBL" id="ARW69211.1"/>
    </source>
</evidence>
<accession>A0A1Z1MTW0</accession>
<reference evidence="1" key="1">
    <citation type="journal article" date="2017" name="J. Phycol.">
        <title>Analysis of chloroplast genomes and a supermatrix inform reclassification of the Rhodomelaceae (Rhodophyta).</title>
        <authorList>
            <person name="Diaz-Tapia P."/>
            <person name="Maggs C.A."/>
            <person name="West J.A."/>
            <person name="Verbruggen H."/>
        </authorList>
    </citation>
    <scope>NUCLEOTIDE SEQUENCE</scope>
    <source>
        <strain evidence="1">PD1725</strain>
    </source>
</reference>
<dbReference type="GeneID" id="33349399"/>